<feature type="active site" description="Pros-phosphohistidine intermediate" evidence="5">
    <location>
        <position position="219"/>
    </location>
</feature>
<dbReference type="InterPro" id="IPR036850">
    <property type="entry name" value="NDK-like_dom_sf"/>
</dbReference>
<dbReference type="Pfam" id="PF00334">
    <property type="entry name" value="NDK"/>
    <property type="match status" value="2"/>
</dbReference>
<dbReference type="PIRSF" id="PIRSF036503">
    <property type="entry name" value="NDK7"/>
    <property type="match status" value="1"/>
</dbReference>
<dbReference type="InterPro" id="IPR034907">
    <property type="entry name" value="NDK-like_dom"/>
</dbReference>
<evidence type="ECO:0000256" key="2">
    <source>
        <dbReference type="ARBA" id="ARBA00022490"/>
    </source>
</evidence>
<dbReference type="Proteomes" id="UP001642483">
    <property type="component" value="Unassembled WGS sequence"/>
</dbReference>
<name>A0ABP0H6N0_CLALP</name>
<dbReference type="PROSITE" id="PS51374">
    <property type="entry name" value="NDPK_LIKE"/>
    <property type="match status" value="2"/>
</dbReference>
<gene>
    <name evidence="8" type="ORF">CVLEPA_LOCUS31657</name>
</gene>
<feature type="binding site" evidence="5">
    <location>
        <position position="206"/>
    </location>
    <ligand>
        <name>ATP</name>
        <dbReference type="ChEBI" id="CHEBI:30616"/>
    </ligand>
</feature>
<dbReference type="PROSITE" id="PS51336">
    <property type="entry name" value="DM10"/>
    <property type="match status" value="1"/>
</dbReference>
<dbReference type="SMART" id="SM00676">
    <property type="entry name" value="DM10"/>
    <property type="match status" value="1"/>
</dbReference>
<feature type="binding site" evidence="5">
    <location>
        <position position="158"/>
    </location>
    <ligand>
        <name>ATP</name>
        <dbReference type="ChEBI" id="CHEBI:30616"/>
    </ligand>
</feature>
<keyword evidence="3" id="KW-0206">Cytoskeleton</keyword>
<evidence type="ECO:0000256" key="1">
    <source>
        <dbReference type="ARBA" id="ARBA00004430"/>
    </source>
</evidence>
<dbReference type="Gene3D" id="3.30.70.141">
    <property type="entry name" value="Nucleoside diphosphate kinase-like domain"/>
    <property type="match status" value="2"/>
</dbReference>
<dbReference type="SMART" id="SM00562">
    <property type="entry name" value="NDK"/>
    <property type="match status" value="2"/>
</dbReference>
<feature type="active site" description="Pros-phosphohistidine intermediate" evidence="5">
    <location>
        <position position="370"/>
    </location>
</feature>
<dbReference type="PANTHER" id="PTHR43109:SF2">
    <property type="entry name" value="NUCLEOSIDE DIPHOSPHATE KINASE 7"/>
    <property type="match status" value="1"/>
</dbReference>
<accession>A0ABP0H6N0</accession>
<feature type="binding site" evidence="5">
    <location>
        <position position="186"/>
    </location>
    <ligand>
        <name>ATP</name>
        <dbReference type="ChEBI" id="CHEBI:30616"/>
    </ligand>
</feature>
<evidence type="ECO:0000256" key="6">
    <source>
        <dbReference type="RuleBase" id="RU004011"/>
    </source>
</evidence>
<evidence type="ECO:0000313" key="9">
    <source>
        <dbReference type="Proteomes" id="UP001642483"/>
    </source>
</evidence>
<dbReference type="Pfam" id="PF25364">
    <property type="entry name" value="PH_NDK7_N"/>
    <property type="match status" value="1"/>
</dbReference>
<dbReference type="PRINTS" id="PR01243">
    <property type="entry name" value="NUCDPKINASE"/>
</dbReference>
<keyword evidence="9" id="KW-1185">Reference proteome</keyword>
<feature type="binding site" evidence="5">
    <location>
        <position position="216"/>
    </location>
    <ligand>
        <name>ATP</name>
        <dbReference type="ChEBI" id="CHEBI:30616"/>
    </ligand>
</feature>
<sequence length="391" mass="44219">MFPGYSDAYIEPSSAQDERYSFITEWYDPQAALIRRYQFLYYPKDSSVEMYDIKNRRKFLSRTKFDHVKVEDLYIGSKLSIYSRQLTFVDFGDRFTESKMGNKNEKTLAIVKPDAVSKLGTIINCLKENDIQVCKAKMVQLTRKDAAIFYEEHQSKPFYNPLLDYMTSGPVVAMEIMGSDAVKQWRKLLGPTDSNAAREQEPTSLRAMFGTDNTKNAAHGSDSATSAKREIEFFFPSSGKSKLAGTAKYENCTCCVIKPHAVKSGLIGDILSVIQDAGFAVTDLSMQNIEKANAEEFYEVYKSVVAEYQSMVNELCNGPCVALEITGKDQDTANRFRELCGPADPEIARHLRPKTIRAMFGKDKIQNAVHCTDLPDDGILEVEYFFRILPH</sequence>
<dbReference type="Gene3D" id="2.30.29.170">
    <property type="match status" value="1"/>
</dbReference>
<dbReference type="InterPro" id="IPR011410">
    <property type="entry name" value="NDPK7"/>
</dbReference>
<protein>
    <recommendedName>
        <fullName evidence="7">DM10 domain-containing protein</fullName>
    </recommendedName>
</protein>
<comment type="subcellular location">
    <subcellularLocation>
        <location evidence="1">Cytoplasm</location>
        <location evidence="1">Cytoskeleton</location>
        <location evidence="1">Cilium axoneme</location>
    </subcellularLocation>
</comment>
<proteinExistence type="inferred from homology"/>
<evidence type="ECO:0000256" key="4">
    <source>
        <dbReference type="ARBA" id="ARBA00023273"/>
    </source>
</evidence>
<comment type="caution">
    <text evidence="8">The sequence shown here is derived from an EMBL/GenBank/DDBJ whole genome shotgun (WGS) entry which is preliminary data.</text>
</comment>
<dbReference type="InterPro" id="IPR057579">
    <property type="entry name" value="DM10_NDK7"/>
</dbReference>
<evidence type="ECO:0000256" key="3">
    <source>
        <dbReference type="ARBA" id="ARBA00023212"/>
    </source>
</evidence>
<dbReference type="InterPro" id="IPR006602">
    <property type="entry name" value="DM10_dom"/>
</dbReference>
<feature type="binding site" evidence="5">
    <location>
        <position position="112"/>
    </location>
    <ligand>
        <name>ATP</name>
        <dbReference type="ChEBI" id="CHEBI:30616"/>
    </ligand>
</feature>
<evidence type="ECO:0000313" key="8">
    <source>
        <dbReference type="EMBL" id="CAK8698190.1"/>
    </source>
</evidence>
<dbReference type="SUPFAM" id="SSF54919">
    <property type="entry name" value="Nucleoside diphosphate kinase, NDK"/>
    <property type="match status" value="2"/>
</dbReference>
<evidence type="ECO:0000259" key="7">
    <source>
        <dbReference type="PROSITE" id="PS51336"/>
    </source>
</evidence>
<feature type="domain" description="DM10" evidence="7">
    <location>
        <begin position="16"/>
        <end position="104"/>
    </location>
</feature>
<feature type="binding site" evidence="5">
    <location>
        <position position="192"/>
    </location>
    <ligand>
        <name>ATP</name>
        <dbReference type="ChEBI" id="CHEBI:30616"/>
    </ligand>
</feature>
<keyword evidence="2" id="KW-0963">Cytoplasm</keyword>
<dbReference type="InterPro" id="IPR001564">
    <property type="entry name" value="Nucleoside_diP_kinase"/>
</dbReference>
<dbReference type="EMBL" id="CAWYQH010000174">
    <property type="protein sequence ID" value="CAK8698190.1"/>
    <property type="molecule type" value="Genomic_DNA"/>
</dbReference>
<dbReference type="InterPro" id="IPR037993">
    <property type="entry name" value="NDPk7B"/>
</dbReference>
<organism evidence="8 9">
    <name type="scientific">Clavelina lepadiformis</name>
    <name type="common">Light-bulb sea squirt</name>
    <name type="synonym">Ascidia lepadiformis</name>
    <dbReference type="NCBI Taxonomy" id="159417"/>
    <lineage>
        <taxon>Eukaryota</taxon>
        <taxon>Metazoa</taxon>
        <taxon>Chordata</taxon>
        <taxon>Tunicata</taxon>
        <taxon>Ascidiacea</taxon>
        <taxon>Aplousobranchia</taxon>
        <taxon>Clavelinidae</taxon>
        <taxon>Clavelina</taxon>
    </lineage>
</organism>
<comment type="similarity">
    <text evidence="5 6">Belongs to the NDK family.</text>
</comment>
<dbReference type="PANTHER" id="PTHR43109">
    <property type="entry name" value="NUCLEOSIDE DIPHOSPHATE KINASE 7"/>
    <property type="match status" value="1"/>
</dbReference>
<comment type="caution">
    <text evidence="5">Lacks conserved residue(s) required for the propagation of feature annotation.</text>
</comment>
<keyword evidence="4" id="KW-0966">Cell projection</keyword>
<evidence type="ECO:0000256" key="5">
    <source>
        <dbReference type="PROSITE-ProRule" id="PRU00706"/>
    </source>
</evidence>
<dbReference type="CDD" id="cd04412">
    <property type="entry name" value="NDPk7B"/>
    <property type="match status" value="1"/>
</dbReference>
<reference evidence="8 9" key="1">
    <citation type="submission" date="2024-02" db="EMBL/GenBank/DDBJ databases">
        <authorList>
            <person name="Daric V."/>
            <person name="Darras S."/>
        </authorList>
    </citation>
    <scope>NUCLEOTIDE SEQUENCE [LARGE SCALE GENOMIC DNA]</scope>
</reference>